<evidence type="ECO:0000313" key="2">
    <source>
        <dbReference type="Proteomes" id="UP001063166"/>
    </source>
</evidence>
<sequence length="272" mass="29094">MPILPAHFDETSINVWLALKFSSTPYWLQALASRPHSNDNFGPGRFDGIEWTNELIKSSTGAYVPFSCYSEKVPSFSLSSGSVGTSPYQEDTGQACYLSNPTFSPSSGFTMPIWTLPPFLSEPRPLARPIMTGTQTLRALTLSAILYIAGVAAVALSARSGSGLEATNVCRVENEDCSSSVDCCAAFYCASYGKLPQDKKCHYDGILGGATARCKDSSQCLSGKCENDVSRSLANTHLGNPLDPLRDETRPAARTIAHCTPCSVSASASNHL</sequence>
<comment type="caution">
    <text evidence="1">The sequence shown here is derived from an EMBL/GenBank/DDBJ whole genome shotgun (WGS) entry which is preliminary data.</text>
</comment>
<dbReference type="AlphaFoldDB" id="A0A9P3PCY0"/>
<dbReference type="Proteomes" id="UP001063166">
    <property type="component" value="Unassembled WGS sequence"/>
</dbReference>
<keyword evidence="2" id="KW-1185">Reference proteome</keyword>
<accession>A0A9P3PCY0</accession>
<reference evidence="1" key="1">
    <citation type="submission" date="2022-07" db="EMBL/GenBank/DDBJ databases">
        <title>The genome of Lyophyllum shimeji provides insight into the initial evolution of ectomycorrhizal fungal genome.</title>
        <authorList>
            <person name="Kobayashi Y."/>
            <person name="Shibata T."/>
            <person name="Hirakawa H."/>
            <person name="Shigenobu S."/>
            <person name="Nishiyama T."/>
            <person name="Yamada A."/>
            <person name="Hasebe M."/>
            <person name="Kawaguchi M."/>
        </authorList>
    </citation>
    <scope>NUCLEOTIDE SEQUENCE</scope>
    <source>
        <strain evidence="1">AT787</strain>
    </source>
</reference>
<name>A0A9P3PCY0_LYOSH</name>
<evidence type="ECO:0000313" key="1">
    <source>
        <dbReference type="EMBL" id="GLB33151.1"/>
    </source>
</evidence>
<dbReference type="EMBL" id="BRPK01000001">
    <property type="protein sequence ID" value="GLB33151.1"/>
    <property type="molecule type" value="Genomic_DNA"/>
</dbReference>
<protein>
    <submittedName>
        <fullName evidence="1">Uncharacterized protein</fullName>
    </submittedName>
</protein>
<organism evidence="1 2">
    <name type="scientific">Lyophyllum shimeji</name>
    <name type="common">Hon-shimeji</name>
    <name type="synonym">Tricholoma shimeji</name>
    <dbReference type="NCBI Taxonomy" id="47721"/>
    <lineage>
        <taxon>Eukaryota</taxon>
        <taxon>Fungi</taxon>
        <taxon>Dikarya</taxon>
        <taxon>Basidiomycota</taxon>
        <taxon>Agaricomycotina</taxon>
        <taxon>Agaricomycetes</taxon>
        <taxon>Agaricomycetidae</taxon>
        <taxon>Agaricales</taxon>
        <taxon>Tricholomatineae</taxon>
        <taxon>Lyophyllaceae</taxon>
        <taxon>Lyophyllum</taxon>
    </lineage>
</organism>
<gene>
    <name evidence="1" type="ORF">LshimejAT787_0100360</name>
</gene>
<proteinExistence type="predicted"/>